<evidence type="ECO:0000313" key="6">
    <source>
        <dbReference type="Proteomes" id="UP000017184"/>
    </source>
</evidence>
<evidence type="ECO:0000313" key="5">
    <source>
        <dbReference type="EMBL" id="AGX86621.1"/>
    </source>
</evidence>
<dbReference type="PATRIC" id="fig|946483.4.peg.509"/>
<accession>U5N523</accession>
<dbReference type="GO" id="GO:0016757">
    <property type="term" value="F:glycosyltransferase activity"/>
    <property type="evidence" value="ECO:0007669"/>
    <property type="project" value="UniProtKB-KW"/>
</dbReference>
<keyword evidence="6" id="KW-1185">Reference proteome</keyword>
<dbReference type="InterPro" id="IPR001173">
    <property type="entry name" value="Glyco_trans_2-like"/>
</dbReference>
<reference evidence="5 6" key="1">
    <citation type="journal article" date="2013" name="Genome Biol.">
        <title>Genomic analysis reveals key aspects of prokaryotic symbiosis in the phototrophic consortium "Chlorochromatium aggregatum".</title>
        <authorList>
            <person name="Liu Z."/>
            <person name="Muller J."/>
            <person name="Li T."/>
            <person name="Alvey R.M."/>
            <person name="Vogl K."/>
            <person name="Frigaard N.U."/>
            <person name="Rockwell N.C."/>
            <person name="Boyd E.S."/>
            <person name="Tomsho L.P."/>
            <person name="Schuster S.C."/>
            <person name="Henke P."/>
            <person name="Rohde M."/>
            <person name="Overmann J."/>
            <person name="Bryant D.A."/>
        </authorList>
    </citation>
    <scope>NUCLEOTIDE SEQUENCE [LARGE SCALE GENOMIC DNA]</scope>
    <source>
        <strain evidence="5">CR</strain>
    </source>
</reference>
<protein>
    <submittedName>
        <fullName evidence="5">Cell wall biogenesis glycosyltransferase</fullName>
    </submittedName>
</protein>
<evidence type="ECO:0000256" key="3">
    <source>
        <dbReference type="ARBA" id="ARBA00022679"/>
    </source>
</evidence>
<dbReference type="PANTHER" id="PTHR43685:SF5">
    <property type="entry name" value="GLYCOSYLTRANSFERASE EPSE-RELATED"/>
    <property type="match status" value="1"/>
</dbReference>
<proteinExistence type="inferred from homology"/>
<feature type="domain" description="Glycosyltransferase 2-like" evidence="4">
    <location>
        <begin position="6"/>
        <end position="165"/>
    </location>
</feature>
<dbReference type="EMBL" id="CP004885">
    <property type="protein sequence ID" value="AGX86621.1"/>
    <property type="molecule type" value="Genomic_DNA"/>
</dbReference>
<dbReference type="RefSeq" id="WP_022771442.1">
    <property type="nucleotide sequence ID" value="NC_022576.1"/>
</dbReference>
<gene>
    <name evidence="5" type="ORF">Cenrod_0507</name>
</gene>
<dbReference type="InterPro" id="IPR050834">
    <property type="entry name" value="Glycosyltransf_2"/>
</dbReference>
<sequence>MIVPITVLMSVYNGERWLRESIESVLGQTFTDFEFIIVNDGSRDSTLDIINGFAARDRRIQVINKPNTGLADSLNVGIGQARGEWIARLDADDLCEPNRLSVQYALASSKKEFVLIGSGLTGIDESSQPTKFYKYPPYHQDLVNRLITKKGFFAHSSAFVRTKTIKAVGGYRTRIKRAEDYDLWLRLSEVGELGCVDESLVRIRHHVDQISHDEGGRRQKIDSRVALVSYLLRQRGLADPVAAESTDSEFAKFWQFVERGVALDQLVGFRRFISELKARRDTATLAGLFSALAFSVGSPHFVLRYFREAFLGEKLAMRLADEWIRKITTCAE</sequence>
<dbReference type="InterPro" id="IPR029044">
    <property type="entry name" value="Nucleotide-diphossugar_trans"/>
</dbReference>
<dbReference type="PANTHER" id="PTHR43685">
    <property type="entry name" value="GLYCOSYLTRANSFERASE"/>
    <property type="match status" value="1"/>
</dbReference>
<evidence type="ECO:0000259" key="4">
    <source>
        <dbReference type="Pfam" id="PF00535"/>
    </source>
</evidence>
<keyword evidence="3 5" id="KW-0808">Transferase</keyword>
<dbReference type="STRING" id="946483.Cenrod_0507"/>
<dbReference type="Proteomes" id="UP000017184">
    <property type="component" value="Chromosome"/>
</dbReference>
<dbReference type="SUPFAM" id="SSF53448">
    <property type="entry name" value="Nucleotide-diphospho-sugar transferases"/>
    <property type="match status" value="1"/>
</dbReference>
<dbReference type="eggNOG" id="COG1215">
    <property type="taxonomic scope" value="Bacteria"/>
</dbReference>
<organism evidence="5 6">
    <name type="scientific">Candidatus Symbiobacter mobilis CR</name>
    <dbReference type="NCBI Taxonomy" id="946483"/>
    <lineage>
        <taxon>Bacteria</taxon>
        <taxon>Pseudomonadati</taxon>
        <taxon>Pseudomonadota</taxon>
        <taxon>Betaproteobacteria</taxon>
        <taxon>Burkholderiales</taxon>
        <taxon>Comamonadaceae</taxon>
    </lineage>
</organism>
<keyword evidence="2" id="KW-0328">Glycosyltransferase</keyword>
<name>U5N523_9BURK</name>
<dbReference type="HOGENOM" id="CLU_025996_0_4_4"/>
<comment type="similarity">
    <text evidence="1">Belongs to the glycosyltransferase 2 family.</text>
</comment>
<dbReference type="KEGG" id="cbx:Cenrod_0507"/>
<dbReference type="OrthoDB" id="9806824at2"/>
<dbReference type="AlphaFoldDB" id="U5N523"/>
<evidence type="ECO:0000256" key="1">
    <source>
        <dbReference type="ARBA" id="ARBA00006739"/>
    </source>
</evidence>
<evidence type="ECO:0000256" key="2">
    <source>
        <dbReference type="ARBA" id="ARBA00022676"/>
    </source>
</evidence>
<dbReference type="Pfam" id="PF00535">
    <property type="entry name" value="Glycos_transf_2"/>
    <property type="match status" value="1"/>
</dbReference>
<dbReference type="Gene3D" id="3.90.550.10">
    <property type="entry name" value="Spore Coat Polysaccharide Biosynthesis Protein SpsA, Chain A"/>
    <property type="match status" value="1"/>
</dbReference>